<feature type="compositionally biased region" description="Low complexity" evidence="1">
    <location>
        <begin position="164"/>
        <end position="175"/>
    </location>
</feature>
<accession>A0ABP8U6L6</accession>
<evidence type="ECO:0000256" key="1">
    <source>
        <dbReference type="SAM" id="MobiDB-lite"/>
    </source>
</evidence>
<evidence type="ECO:0000256" key="2">
    <source>
        <dbReference type="SAM" id="SignalP"/>
    </source>
</evidence>
<comment type="caution">
    <text evidence="3">The sequence shown here is derived from an EMBL/GenBank/DDBJ whole genome shotgun (WGS) entry which is preliminary data.</text>
</comment>
<proteinExistence type="predicted"/>
<feature type="chain" id="PRO_5045589634" evidence="2">
    <location>
        <begin position="24"/>
        <end position="198"/>
    </location>
</feature>
<protein>
    <submittedName>
        <fullName evidence="3">Uncharacterized protein</fullName>
    </submittedName>
</protein>
<organism evidence="3 4">
    <name type="scientific">Actinoallomurus vinaceus</name>
    <dbReference type="NCBI Taxonomy" id="1080074"/>
    <lineage>
        <taxon>Bacteria</taxon>
        <taxon>Bacillati</taxon>
        <taxon>Actinomycetota</taxon>
        <taxon>Actinomycetes</taxon>
        <taxon>Streptosporangiales</taxon>
        <taxon>Thermomonosporaceae</taxon>
        <taxon>Actinoallomurus</taxon>
    </lineage>
</organism>
<sequence>MKTSTKVTGLTLAGLTTAGAAIAVIGTGSSTTVARNVSQSRHLTGANSGEAASRSSDTSRHRQRPTTVTLASRYAVTNVRAGHSVAVLRKIGHRWRVVGALRSTDRSVRGATVAVRRPTTLIAVVGRNALSLVVPPRAVVVVADNGRIGVVGWRFLKKVKVTTPTPTAAPTTATPTPAPSGSQSPVVGGLRNRVSTKW</sequence>
<keyword evidence="2" id="KW-0732">Signal</keyword>
<feature type="signal peptide" evidence="2">
    <location>
        <begin position="1"/>
        <end position="23"/>
    </location>
</feature>
<name>A0ABP8U6L6_9ACTN</name>
<gene>
    <name evidence="3" type="ORF">GCM10023196_021580</name>
</gene>
<feature type="region of interest" description="Disordered" evidence="1">
    <location>
        <begin position="39"/>
        <end position="65"/>
    </location>
</feature>
<dbReference type="RefSeq" id="WP_345430531.1">
    <property type="nucleotide sequence ID" value="NZ_BAABHK010000002.1"/>
</dbReference>
<reference evidence="4" key="1">
    <citation type="journal article" date="2019" name="Int. J. Syst. Evol. Microbiol.">
        <title>The Global Catalogue of Microorganisms (GCM) 10K type strain sequencing project: providing services to taxonomists for standard genome sequencing and annotation.</title>
        <authorList>
            <consortium name="The Broad Institute Genomics Platform"/>
            <consortium name="The Broad Institute Genome Sequencing Center for Infectious Disease"/>
            <person name="Wu L."/>
            <person name="Ma J."/>
        </authorList>
    </citation>
    <scope>NUCLEOTIDE SEQUENCE [LARGE SCALE GENOMIC DNA]</scope>
    <source>
        <strain evidence="4">JCM 17939</strain>
    </source>
</reference>
<dbReference type="EMBL" id="BAABHK010000002">
    <property type="protein sequence ID" value="GAA4623826.1"/>
    <property type="molecule type" value="Genomic_DNA"/>
</dbReference>
<dbReference type="Proteomes" id="UP001501442">
    <property type="component" value="Unassembled WGS sequence"/>
</dbReference>
<evidence type="ECO:0000313" key="3">
    <source>
        <dbReference type="EMBL" id="GAA4623826.1"/>
    </source>
</evidence>
<evidence type="ECO:0000313" key="4">
    <source>
        <dbReference type="Proteomes" id="UP001501442"/>
    </source>
</evidence>
<feature type="region of interest" description="Disordered" evidence="1">
    <location>
        <begin position="164"/>
        <end position="198"/>
    </location>
</feature>
<keyword evidence="4" id="KW-1185">Reference proteome</keyword>